<keyword evidence="3 7" id="KW-0812">Transmembrane</keyword>
<feature type="transmembrane region" description="Helical" evidence="7">
    <location>
        <begin position="1037"/>
        <end position="1063"/>
    </location>
</feature>
<sequence>MAGFVFLRVRAHRLLLAAALLSVLLTTAVLATLAAFSASIGDAGLRHSLRTRNAASTALLIRAEDLPGDGRAAEGAVLTGARAAFDGLPVALRKLGRSGPYALPSGLVPPAVRSSRAAGDDPDLTHFASLDRSRVRLTAGAWPRGAGAVAEVALPEVAARELKVRPGRKVFTLTDRLGGAPVGIRVTGLYRPADRTHPYWQLDEQGGRGVSKLAFTTYGPLLADPALMASGRVSPGHVGWLATADFRTVTTDRIGPLRDAARRAPAHLEARQALKGKVSVRTSLPEVLDRAERSLLVSRSTLLIVSLQLVLLAGYALLLVARLLSTERAGETALLRARGGSRGRVAGLAGVEAALLALPAGVCAPLLAGPLTRLIAGQGPLSRIGLRLDTAVTGRVWLVAAAVAVGCAAAVVAPALGAGGEGRGRARALPGPLRAGADLGLLVIAGVAYWQLERQTSGSGAISGDRAGRLGIDPLLVAAPALALLAGTMLTLRLLPPVARLAERRASRGRGLPVALAGWQLSRRPTRGAGPVLLLVLAVAMGMLAIGQGATWDRSQDDQADFRSGAPVRVLGSTTPQLGQGGVYDGMRGVRAAAPAARTNLELSDGRSATVLALDTALAAEGLRLRDDLADGGDPDRVAGALKPAKAARGGAAREGLPLPGGTARLALDITFRSTGPRSGDGPPPSLAVTLKDRYGVPYQLSTGQLRPGARPHTYTVDIAKAAGAPEGRAAGPLVLTSLTLDRELVGHTQARERLTVGAVRSLAADGASREVPLPEGLKWRAKASTGTTDSAALDVMPNVRRLRSSAAEPLDVAYDTGRLVDFGGRYAAPQAVTVRITAAAPEPPLPSAVVTDRFVDSSGAGAGSVLDIPLAGESLKVRIAAVVRELPTTGPSTRTLAQAKDPKTEGGAVLLDLRAVNRVLAALPNAALPPTEWWLFTDPGASADVASALRERRDLDPAQIQVREEIARELHDDPLGAGPQAALLAAAVVAAALAAVGFAVSVAGSLRERSAEFAVLRALGAPRRQLARLHAAEQGLLIGLALLVGLALGTVLTRAVVPLIALTEQAARPVPHVLVELPAGPVAALLAGVAAVPLLIVAVPALRRTDPAAALRTQGGN</sequence>
<evidence type="ECO:0000256" key="2">
    <source>
        <dbReference type="ARBA" id="ARBA00022475"/>
    </source>
</evidence>
<accession>A0ABW6FJD8</accession>
<evidence type="ECO:0000313" key="9">
    <source>
        <dbReference type="EMBL" id="MFD5099781.1"/>
    </source>
</evidence>
<dbReference type="InterPro" id="IPR050250">
    <property type="entry name" value="Macrolide_Exporter_MacB"/>
</dbReference>
<keyword evidence="4 7" id="KW-1133">Transmembrane helix</keyword>
<reference evidence="9 10" key="1">
    <citation type="submission" date="2024-09" db="EMBL/GenBank/DDBJ databases">
        <title>The Natural Products Discovery Center: Release of the First 8490 Sequenced Strains for Exploring Actinobacteria Biosynthetic Diversity.</title>
        <authorList>
            <person name="Kalkreuter E."/>
            <person name="Kautsar S.A."/>
            <person name="Yang D."/>
            <person name="Bader C.D."/>
            <person name="Teijaro C.N."/>
            <person name="Fluegel L."/>
            <person name="Davis C.M."/>
            <person name="Simpson J.R."/>
            <person name="Lauterbach L."/>
            <person name="Steele A.D."/>
            <person name="Gui C."/>
            <person name="Meng S."/>
            <person name="Li G."/>
            <person name="Viehrig K."/>
            <person name="Ye F."/>
            <person name="Su P."/>
            <person name="Kiefer A.F."/>
            <person name="Nichols A."/>
            <person name="Cepeda A.J."/>
            <person name="Yan W."/>
            <person name="Fan B."/>
            <person name="Jiang Y."/>
            <person name="Adhikari A."/>
            <person name="Zheng C.-J."/>
            <person name="Schuster L."/>
            <person name="Cowan T.M."/>
            <person name="Smanski M.J."/>
            <person name="Chevrette M.G."/>
            <person name="De Carvalho L.P.S."/>
            <person name="Shen B."/>
        </authorList>
    </citation>
    <scope>NUCLEOTIDE SEQUENCE [LARGE SCALE GENOMIC DNA]</scope>
    <source>
        <strain evidence="9 10">NPDC058348</strain>
    </source>
</reference>
<evidence type="ECO:0000256" key="1">
    <source>
        <dbReference type="ARBA" id="ARBA00004651"/>
    </source>
</evidence>
<evidence type="ECO:0000256" key="7">
    <source>
        <dbReference type="SAM" id="Phobius"/>
    </source>
</evidence>
<evidence type="ECO:0000256" key="3">
    <source>
        <dbReference type="ARBA" id="ARBA00022692"/>
    </source>
</evidence>
<feature type="transmembrane region" description="Helical" evidence="7">
    <location>
        <begin position="472"/>
        <end position="495"/>
    </location>
</feature>
<organism evidence="9 10">
    <name type="scientific">Streptomyces albidochromogenes</name>
    <dbReference type="NCBI Taxonomy" id="329524"/>
    <lineage>
        <taxon>Bacteria</taxon>
        <taxon>Bacillati</taxon>
        <taxon>Actinomycetota</taxon>
        <taxon>Actinomycetes</taxon>
        <taxon>Kitasatosporales</taxon>
        <taxon>Streptomycetaceae</taxon>
        <taxon>Streptomyces</taxon>
    </lineage>
</organism>
<feature type="transmembrane region" description="Helical" evidence="7">
    <location>
        <begin position="396"/>
        <end position="419"/>
    </location>
</feature>
<comment type="subcellular location">
    <subcellularLocation>
        <location evidence="1">Cell membrane</location>
        <topology evidence="1">Multi-pass membrane protein</topology>
    </subcellularLocation>
</comment>
<dbReference type="PANTHER" id="PTHR30572">
    <property type="entry name" value="MEMBRANE COMPONENT OF TRANSPORTER-RELATED"/>
    <property type="match status" value="1"/>
</dbReference>
<feature type="transmembrane region" description="Helical" evidence="7">
    <location>
        <begin position="982"/>
        <end position="1004"/>
    </location>
</feature>
<evidence type="ECO:0000313" key="10">
    <source>
        <dbReference type="Proteomes" id="UP001598448"/>
    </source>
</evidence>
<evidence type="ECO:0000256" key="5">
    <source>
        <dbReference type="ARBA" id="ARBA00023136"/>
    </source>
</evidence>
<comment type="similarity">
    <text evidence="6">Belongs to the ABC-4 integral membrane protein family.</text>
</comment>
<proteinExistence type="inferred from homology"/>
<keyword evidence="10" id="KW-1185">Reference proteome</keyword>
<dbReference type="EMBL" id="JBHXIJ010000069">
    <property type="protein sequence ID" value="MFD5099781.1"/>
    <property type="molecule type" value="Genomic_DNA"/>
</dbReference>
<feature type="transmembrane region" description="Helical" evidence="7">
    <location>
        <begin position="345"/>
        <end position="368"/>
    </location>
</feature>
<feature type="transmembrane region" description="Helical" evidence="7">
    <location>
        <begin position="532"/>
        <end position="552"/>
    </location>
</feature>
<comment type="caution">
    <text evidence="9">The sequence shown here is derived from an EMBL/GenBank/DDBJ whole genome shotgun (WGS) entry which is preliminary data.</text>
</comment>
<evidence type="ECO:0000256" key="4">
    <source>
        <dbReference type="ARBA" id="ARBA00022989"/>
    </source>
</evidence>
<dbReference type="InterPro" id="IPR003838">
    <property type="entry name" value="ABC3_permease_C"/>
</dbReference>
<dbReference type="Proteomes" id="UP001598448">
    <property type="component" value="Unassembled WGS sequence"/>
</dbReference>
<dbReference type="PANTHER" id="PTHR30572:SF4">
    <property type="entry name" value="ABC TRANSPORTER PERMEASE YTRF"/>
    <property type="match status" value="1"/>
</dbReference>
<feature type="transmembrane region" description="Helical" evidence="7">
    <location>
        <begin position="302"/>
        <end position="324"/>
    </location>
</feature>
<feature type="domain" description="ABC3 transporter permease C-terminal" evidence="8">
    <location>
        <begin position="987"/>
        <end position="1104"/>
    </location>
</feature>
<feature type="domain" description="ABC3 transporter permease C-terminal" evidence="8">
    <location>
        <begin position="304"/>
        <end position="411"/>
    </location>
</feature>
<keyword evidence="2" id="KW-1003">Cell membrane</keyword>
<dbReference type="Pfam" id="PF02687">
    <property type="entry name" value="FtsX"/>
    <property type="match status" value="2"/>
</dbReference>
<feature type="transmembrane region" description="Helical" evidence="7">
    <location>
        <begin position="1083"/>
        <end position="1103"/>
    </location>
</feature>
<evidence type="ECO:0000256" key="6">
    <source>
        <dbReference type="ARBA" id="ARBA00038076"/>
    </source>
</evidence>
<gene>
    <name evidence="9" type="ORF">ACFWJN_12525</name>
</gene>
<keyword evidence="5 7" id="KW-0472">Membrane</keyword>
<name>A0ABW6FJD8_9ACTN</name>
<feature type="transmembrane region" description="Helical" evidence="7">
    <location>
        <begin position="431"/>
        <end position="452"/>
    </location>
</feature>
<dbReference type="RefSeq" id="WP_386712960.1">
    <property type="nucleotide sequence ID" value="NZ_JBHXIJ010000069.1"/>
</dbReference>
<evidence type="ECO:0000259" key="8">
    <source>
        <dbReference type="Pfam" id="PF02687"/>
    </source>
</evidence>
<protein>
    <submittedName>
        <fullName evidence="9">FtsX-like permease family protein</fullName>
    </submittedName>
</protein>